<reference evidence="2 3" key="1">
    <citation type="submission" date="2013-01" db="EMBL/GenBank/DDBJ databases">
        <authorList>
            <person name="Harkins D.M."/>
            <person name="Durkin A.S."/>
            <person name="Brinkac L.M."/>
            <person name="Haft D.H."/>
            <person name="Selengut J.D."/>
            <person name="Sanka R."/>
            <person name="DePew J."/>
            <person name="Purushe J."/>
            <person name="Hartskeerl R.A."/>
            <person name="Ahmed A."/>
            <person name="van der Linden H."/>
            <person name="Goris M.G.A."/>
            <person name="Vinetz J.M."/>
            <person name="Sutton G.G."/>
            <person name="Nierman W.C."/>
            <person name="Fouts D.E."/>
        </authorList>
    </citation>
    <scope>NUCLEOTIDE SEQUENCE [LARGE SCALE GENOMIC DNA]</scope>
    <source>
        <strain evidence="2 3">MAVJ 401</strain>
    </source>
</reference>
<dbReference type="AlphaFoldDB" id="M6JP16"/>
<keyword evidence="1" id="KW-0812">Transmembrane</keyword>
<protein>
    <recommendedName>
        <fullName evidence="4">Transposase DDE domain protein</fullName>
    </recommendedName>
</protein>
<evidence type="ECO:0000256" key="1">
    <source>
        <dbReference type="SAM" id="Phobius"/>
    </source>
</evidence>
<dbReference type="EMBL" id="AHMU02000002">
    <property type="protein sequence ID" value="EMN23599.1"/>
    <property type="molecule type" value="Genomic_DNA"/>
</dbReference>
<evidence type="ECO:0008006" key="4">
    <source>
        <dbReference type="Google" id="ProtNLM"/>
    </source>
</evidence>
<keyword evidence="1" id="KW-0472">Membrane</keyword>
<sequence length="48" mass="6113">MLQTKIERLFPWLQYFRRLVVRYEYYDFNFDGFIAFGYVMLLLGYFLR</sequence>
<keyword evidence="1" id="KW-1133">Transmembrane helix</keyword>
<proteinExistence type="predicted"/>
<dbReference type="Proteomes" id="UP000012106">
    <property type="component" value="Unassembled WGS sequence"/>
</dbReference>
<accession>M6JP16</accession>
<comment type="caution">
    <text evidence="2">The sequence shown here is derived from an EMBL/GenBank/DDBJ whole genome shotgun (WGS) entry which is preliminary data.</text>
</comment>
<gene>
    <name evidence="2" type="ORF">LEP1GSC063_1317</name>
</gene>
<organism evidence="2 3">
    <name type="scientific">Leptospira santarosai serovar Arenal str. MAVJ 401</name>
    <dbReference type="NCBI Taxonomy" id="1049976"/>
    <lineage>
        <taxon>Bacteria</taxon>
        <taxon>Pseudomonadati</taxon>
        <taxon>Spirochaetota</taxon>
        <taxon>Spirochaetia</taxon>
        <taxon>Leptospirales</taxon>
        <taxon>Leptospiraceae</taxon>
        <taxon>Leptospira</taxon>
    </lineage>
</organism>
<feature type="transmembrane region" description="Helical" evidence="1">
    <location>
        <begin position="28"/>
        <end position="47"/>
    </location>
</feature>
<evidence type="ECO:0000313" key="2">
    <source>
        <dbReference type="EMBL" id="EMN23599.1"/>
    </source>
</evidence>
<evidence type="ECO:0000313" key="3">
    <source>
        <dbReference type="Proteomes" id="UP000012106"/>
    </source>
</evidence>
<name>M6JP16_9LEPT</name>